<feature type="transmembrane region" description="Helical" evidence="6">
    <location>
        <begin position="251"/>
        <end position="279"/>
    </location>
</feature>
<feature type="domain" description="ComEC/Rec2-related protein" evidence="7">
    <location>
        <begin position="236"/>
        <end position="503"/>
    </location>
</feature>
<accession>K1LHZ7</accession>
<dbReference type="Proteomes" id="UP000004478">
    <property type="component" value="Unassembled WGS sequence"/>
</dbReference>
<keyword evidence="3 6" id="KW-0812">Transmembrane</keyword>
<evidence type="ECO:0000256" key="3">
    <source>
        <dbReference type="ARBA" id="ARBA00022692"/>
    </source>
</evidence>
<feature type="transmembrane region" description="Helical" evidence="6">
    <location>
        <begin position="62"/>
        <end position="82"/>
    </location>
</feature>
<feature type="transmembrane region" description="Helical" evidence="6">
    <location>
        <begin position="393"/>
        <end position="412"/>
    </location>
</feature>
<gene>
    <name evidence="9" type="ORF">B879_01445</name>
</gene>
<dbReference type="NCBIfam" id="TIGR00360">
    <property type="entry name" value="ComEC_N-term"/>
    <property type="match status" value="1"/>
</dbReference>
<evidence type="ECO:0000313" key="10">
    <source>
        <dbReference type="Proteomes" id="UP000004478"/>
    </source>
</evidence>
<evidence type="ECO:0000259" key="8">
    <source>
        <dbReference type="Pfam" id="PF13567"/>
    </source>
</evidence>
<dbReference type="InterPro" id="IPR025405">
    <property type="entry name" value="DUF4131"/>
</dbReference>
<dbReference type="Pfam" id="PF03772">
    <property type="entry name" value="Competence"/>
    <property type="match status" value="1"/>
</dbReference>
<dbReference type="InterPro" id="IPR052159">
    <property type="entry name" value="Competence_DNA_uptake"/>
</dbReference>
<dbReference type="GO" id="GO:0005886">
    <property type="term" value="C:plasma membrane"/>
    <property type="evidence" value="ECO:0007669"/>
    <property type="project" value="UniProtKB-SubCell"/>
</dbReference>
<feature type="transmembrane region" description="Helical" evidence="6">
    <location>
        <begin position="482"/>
        <end position="503"/>
    </location>
</feature>
<feature type="transmembrane region" description="Helical" evidence="6">
    <location>
        <begin position="291"/>
        <end position="314"/>
    </location>
</feature>
<keyword evidence="10" id="KW-1185">Reference proteome</keyword>
<feature type="domain" description="DUF4131" evidence="8">
    <location>
        <begin position="28"/>
        <end position="190"/>
    </location>
</feature>
<dbReference type="PANTHER" id="PTHR30619">
    <property type="entry name" value="DNA INTERNALIZATION/COMPETENCE PROTEIN COMEC/REC2"/>
    <property type="match status" value="1"/>
</dbReference>
<dbReference type="RefSeq" id="WP_009184481.1">
    <property type="nucleotide sequence ID" value="NZ_AMGM01000016.1"/>
</dbReference>
<feature type="transmembrane region" description="Helical" evidence="6">
    <location>
        <begin position="32"/>
        <end position="50"/>
    </location>
</feature>
<name>K1LHZ7_CECL9</name>
<sequence>MIFADFPFLRYLMFFIVGILLYPFFQELPLKGVVLMLGLGWVIYALLLISVERNQLFPRFRFIFPCLAFLQLVLAGLIFSYLRDFKNDLNHLIHVEEEVKGYLALVVGQDEAKPNSIANRVFLKKIWVGDELRESKGEVLVYHRANLGLSPGDLIWIKGKPQYIPGPTNPDEFNYQKFTSRQGVAHRHFIGDQFEVLGSVSEFPIESFFIRLRRALMDRMDRVFKDSKAVQIAKALLLGQKKTLDKELSDAYATAGAMHVLAVSGLHVGIIYGFFFLWIKPYRLGIRKRVLYLSTIILLIWAYALLTGMSPSVMRAATMFSLMALAQMKARNPSIFNAIALSALILLVFDPMLIYAVGFQLSYVALLGILLIQPILVKTWLPANKILEYAWQISTVGLAAQIATFPLSAYYFHIFPTYFLLSNLVAIPGAFLIMTVGIPFMLFSKFTLIGSSLGFLTERIIKLFNTLVLAIQDLPGARVSSIYLDSFEVYLYFLFLGLCLWLYHQPRKALLWTLLAGLFSFGIHRLIPYHLHPQKEVLTVYQMDKGFAIDFEQSLSLFTYDAADNSSISFKVSPHRERRGIEKQYPLQVLEKETAKVLLLPNGALLSLLDEGLIIATPSVPQHELCSWGNGVWTPMANLDTLNFGASAYRVVFD</sequence>
<evidence type="ECO:0000259" key="7">
    <source>
        <dbReference type="Pfam" id="PF03772"/>
    </source>
</evidence>
<feature type="transmembrane region" description="Helical" evidence="6">
    <location>
        <begin position="418"/>
        <end position="443"/>
    </location>
</feature>
<feature type="transmembrane region" description="Helical" evidence="6">
    <location>
        <begin position="509"/>
        <end position="527"/>
    </location>
</feature>
<dbReference type="InterPro" id="IPR004477">
    <property type="entry name" value="ComEC_N"/>
</dbReference>
<evidence type="ECO:0000313" key="9">
    <source>
        <dbReference type="EMBL" id="EKB49893.1"/>
    </source>
</evidence>
<feature type="transmembrane region" description="Helical" evidence="6">
    <location>
        <begin position="6"/>
        <end position="25"/>
    </location>
</feature>
<dbReference type="PATRIC" id="fig|1225176.3.peg.1540"/>
<dbReference type="EMBL" id="AMGM01000016">
    <property type="protein sequence ID" value="EKB49893.1"/>
    <property type="molecule type" value="Genomic_DNA"/>
</dbReference>
<keyword evidence="2" id="KW-1003">Cell membrane</keyword>
<feature type="transmembrane region" description="Helical" evidence="6">
    <location>
        <begin position="335"/>
        <end position="357"/>
    </location>
</feature>
<dbReference type="Pfam" id="PF13567">
    <property type="entry name" value="DUF4131"/>
    <property type="match status" value="1"/>
</dbReference>
<proteinExistence type="predicted"/>
<dbReference type="PANTHER" id="PTHR30619:SF1">
    <property type="entry name" value="RECOMBINATION PROTEIN 2"/>
    <property type="match status" value="1"/>
</dbReference>
<feature type="transmembrane region" description="Helical" evidence="6">
    <location>
        <begin position="363"/>
        <end position="381"/>
    </location>
</feature>
<comment type="caution">
    <text evidence="9">The sequence shown here is derived from an EMBL/GenBank/DDBJ whole genome shotgun (WGS) entry which is preliminary data.</text>
</comment>
<protein>
    <submittedName>
        <fullName evidence="9">ComEC family competence protein</fullName>
    </submittedName>
</protein>
<reference evidence="9 10" key="1">
    <citation type="journal article" date="2012" name="J. Bacteriol.">
        <title>Draft Genome Sequence of Cecembia lonarensis Strain LW9T, Isolated from Lonar Lake, a Haloalkaline Lake in India.</title>
        <authorList>
            <person name="Shivaji S."/>
            <person name="Ara S."/>
            <person name="Singh A."/>
            <person name="Pinnaka A.K."/>
        </authorList>
    </citation>
    <scope>NUCLEOTIDE SEQUENCE [LARGE SCALE GENOMIC DNA]</scope>
    <source>
        <strain evidence="9 10">LW9</strain>
    </source>
</reference>
<evidence type="ECO:0000256" key="6">
    <source>
        <dbReference type="SAM" id="Phobius"/>
    </source>
</evidence>
<evidence type="ECO:0000256" key="5">
    <source>
        <dbReference type="ARBA" id="ARBA00023136"/>
    </source>
</evidence>
<organism evidence="9 10">
    <name type="scientific">Cecembia lonarensis (strain CCUG 58316 / KCTC 22772 / LW9)</name>
    <dbReference type="NCBI Taxonomy" id="1225176"/>
    <lineage>
        <taxon>Bacteria</taxon>
        <taxon>Pseudomonadati</taxon>
        <taxon>Bacteroidota</taxon>
        <taxon>Cytophagia</taxon>
        <taxon>Cytophagales</taxon>
        <taxon>Cyclobacteriaceae</taxon>
        <taxon>Cecembia</taxon>
    </lineage>
</organism>
<dbReference type="OrthoDB" id="9761531at2"/>
<evidence type="ECO:0000256" key="2">
    <source>
        <dbReference type="ARBA" id="ARBA00022475"/>
    </source>
</evidence>
<dbReference type="AlphaFoldDB" id="K1LHZ7"/>
<evidence type="ECO:0000256" key="1">
    <source>
        <dbReference type="ARBA" id="ARBA00004651"/>
    </source>
</evidence>
<evidence type="ECO:0000256" key="4">
    <source>
        <dbReference type="ARBA" id="ARBA00022989"/>
    </source>
</evidence>
<keyword evidence="5 6" id="KW-0472">Membrane</keyword>
<keyword evidence="4 6" id="KW-1133">Transmembrane helix</keyword>
<comment type="subcellular location">
    <subcellularLocation>
        <location evidence="1">Cell membrane</location>
        <topology evidence="1">Multi-pass membrane protein</topology>
    </subcellularLocation>
</comment>